<reference evidence="2 3" key="1">
    <citation type="submission" date="2019-03" db="EMBL/GenBank/DDBJ databases">
        <title>First draft genome of Liparis tanakae, snailfish: a comprehensive survey of snailfish specific genes.</title>
        <authorList>
            <person name="Kim W."/>
            <person name="Song I."/>
            <person name="Jeong J.-H."/>
            <person name="Kim D."/>
            <person name="Kim S."/>
            <person name="Ryu S."/>
            <person name="Song J.Y."/>
            <person name="Lee S.K."/>
        </authorList>
    </citation>
    <scope>NUCLEOTIDE SEQUENCE [LARGE SCALE GENOMIC DNA]</scope>
    <source>
        <tissue evidence="2">Muscle</tissue>
    </source>
</reference>
<comment type="caution">
    <text evidence="2">The sequence shown here is derived from an EMBL/GenBank/DDBJ whole genome shotgun (WGS) entry which is preliminary data.</text>
</comment>
<dbReference type="EMBL" id="SRLO01002441">
    <property type="protein sequence ID" value="TNN32910.1"/>
    <property type="molecule type" value="Genomic_DNA"/>
</dbReference>
<accession>A0A4Z2EW86</accession>
<dbReference type="Proteomes" id="UP000314294">
    <property type="component" value="Unassembled WGS sequence"/>
</dbReference>
<name>A0A4Z2EW86_9TELE</name>
<feature type="region of interest" description="Disordered" evidence="1">
    <location>
        <begin position="82"/>
        <end position="105"/>
    </location>
</feature>
<protein>
    <submittedName>
        <fullName evidence="2">Uncharacterized protein</fullName>
    </submittedName>
</protein>
<keyword evidence="3" id="KW-1185">Reference proteome</keyword>
<gene>
    <name evidence="2" type="ORF">EYF80_056928</name>
</gene>
<organism evidence="2 3">
    <name type="scientific">Liparis tanakae</name>
    <name type="common">Tanaka's snailfish</name>
    <dbReference type="NCBI Taxonomy" id="230148"/>
    <lineage>
        <taxon>Eukaryota</taxon>
        <taxon>Metazoa</taxon>
        <taxon>Chordata</taxon>
        <taxon>Craniata</taxon>
        <taxon>Vertebrata</taxon>
        <taxon>Euteleostomi</taxon>
        <taxon>Actinopterygii</taxon>
        <taxon>Neopterygii</taxon>
        <taxon>Teleostei</taxon>
        <taxon>Neoteleostei</taxon>
        <taxon>Acanthomorphata</taxon>
        <taxon>Eupercaria</taxon>
        <taxon>Perciformes</taxon>
        <taxon>Cottioidei</taxon>
        <taxon>Cottales</taxon>
        <taxon>Liparidae</taxon>
        <taxon>Liparis</taxon>
    </lineage>
</organism>
<evidence type="ECO:0000313" key="2">
    <source>
        <dbReference type="EMBL" id="TNN32910.1"/>
    </source>
</evidence>
<evidence type="ECO:0000256" key="1">
    <source>
        <dbReference type="SAM" id="MobiDB-lite"/>
    </source>
</evidence>
<proteinExistence type="predicted"/>
<dbReference type="AlphaFoldDB" id="A0A4Z2EW86"/>
<sequence>MSYSAACTSSHDSAYLLLLVPGEGDVELRQDFVLLGFLQLLLVEPVGGHALVGAAGGRLVLHHHGADVDAVGVNLQEEATLPTAAARGKGGAEETGVTLEEEAME</sequence>
<evidence type="ECO:0000313" key="3">
    <source>
        <dbReference type="Proteomes" id="UP000314294"/>
    </source>
</evidence>